<dbReference type="EMBL" id="JADYXP020000008">
    <property type="protein sequence ID" value="KAL0118365.1"/>
    <property type="molecule type" value="Genomic_DNA"/>
</dbReference>
<protein>
    <submittedName>
        <fullName evidence="2">Uncharacterized protein</fullName>
    </submittedName>
</protein>
<dbReference type="Proteomes" id="UP001430953">
    <property type="component" value="Unassembled WGS sequence"/>
</dbReference>
<sequence>MRGSSNKSFPRQKRSRRALERDRERKGAPSWTSNLYEIARLRAKSRRKSSIGGKDSPTLLSSAVEKKFFSIR</sequence>
<feature type="region of interest" description="Disordered" evidence="1">
    <location>
        <begin position="1"/>
        <end position="29"/>
    </location>
</feature>
<accession>A0AAW2FWN0</accession>
<dbReference type="AlphaFoldDB" id="A0AAW2FWN0"/>
<evidence type="ECO:0000256" key="1">
    <source>
        <dbReference type="SAM" id="MobiDB-lite"/>
    </source>
</evidence>
<evidence type="ECO:0000313" key="2">
    <source>
        <dbReference type="EMBL" id="KAL0118365.1"/>
    </source>
</evidence>
<reference evidence="2 3" key="1">
    <citation type="submission" date="2023-03" db="EMBL/GenBank/DDBJ databases">
        <title>High recombination rates correlate with genetic variation in Cardiocondyla obscurior ants.</title>
        <authorList>
            <person name="Errbii M."/>
        </authorList>
    </citation>
    <scope>NUCLEOTIDE SEQUENCE [LARGE SCALE GENOMIC DNA]</scope>
    <source>
        <strain evidence="2">Alpha-2009</strain>
        <tissue evidence="2">Whole body</tissue>
    </source>
</reference>
<name>A0AAW2FWN0_9HYME</name>
<keyword evidence="3" id="KW-1185">Reference proteome</keyword>
<comment type="caution">
    <text evidence="2">The sequence shown here is derived from an EMBL/GenBank/DDBJ whole genome shotgun (WGS) entry which is preliminary data.</text>
</comment>
<proteinExistence type="predicted"/>
<feature type="compositionally biased region" description="Basic and acidic residues" evidence="1">
    <location>
        <begin position="17"/>
        <end position="27"/>
    </location>
</feature>
<evidence type="ECO:0000313" key="3">
    <source>
        <dbReference type="Proteomes" id="UP001430953"/>
    </source>
</evidence>
<organism evidence="2 3">
    <name type="scientific">Cardiocondyla obscurior</name>
    <dbReference type="NCBI Taxonomy" id="286306"/>
    <lineage>
        <taxon>Eukaryota</taxon>
        <taxon>Metazoa</taxon>
        <taxon>Ecdysozoa</taxon>
        <taxon>Arthropoda</taxon>
        <taxon>Hexapoda</taxon>
        <taxon>Insecta</taxon>
        <taxon>Pterygota</taxon>
        <taxon>Neoptera</taxon>
        <taxon>Endopterygota</taxon>
        <taxon>Hymenoptera</taxon>
        <taxon>Apocrita</taxon>
        <taxon>Aculeata</taxon>
        <taxon>Formicoidea</taxon>
        <taxon>Formicidae</taxon>
        <taxon>Myrmicinae</taxon>
        <taxon>Cardiocondyla</taxon>
    </lineage>
</organism>
<gene>
    <name evidence="2" type="ORF">PUN28_009188</name>
</gene>